<evidence type="ECO:0000313" key="3">
    <source>
        <dbReference type="Proteomes" id="UP000807716"/>
    </source>
</evidence>
<feature type="region of interest" description="Disordered" evidence="1">
    <location>
        <begin position="55"/>
        <end position="250"/>
    </location>
</feature>
<organism evidence="2 3">
    <name type="scientific">Actinomortierella ambigua</name>
    <dbReference type="NCBI Taxonomy" id="1343610"/>
    <lineage>
        <taxon>Eukaryota</taxon>
        <taxon>Fungi</taxon>
        <taxon>Fungi incertae sedis</taxon>
        <taxon>Mucoromycota</taxon>
        <taxon>Mortierellomycotina</taxon>
        <taxon>Mortierellomycetes</taxon>
        <taxon>Mortierellales</taxon>
        <taxon>Mortierellaceae</taxon>
        <taxon>Actinomortierella</taxon>
    </lineage>
</organism>
<dbReference type="OrthoDB" id="10663760at2759"/>
<sequence length="374" mass="40981">MKRIYHDRGIDRDEQDGDHHGGGGGGRERIVISTIDDPSMDDDMVEGLDRESVFVASTAALEEEGDHQHHDRHHRQQTKQRLEKQKPEHHVEEMKKTAGSRSNSVHLQGSMEEGDHDPSSRVAMPVPPSASSSSSSSSSYSSQPASQSSTTSRRSHPQGPLLDPDRPRWTEAGRRAVEELRGISMEKEEGEEEEQGEGEGGKNETTDQSRHATADHAESMTVAKAMKHKAEEKEEGEEEEDKKKEEREGGASVLWSIRASKRAKILHHGRSAYLRSGRNQAMSNVVVPASSSSTMSMAGLATGSGSLAAAAEGRVPGSLWLRDIAQTRQERLAPPRLPNKVAIMDLLDRDMDPMGGFYPSENAALQVLNLCNAM</sequence>
<proteinExistence type="predicted"/>
<feature type="compositionally biased region" description="Acidic residues" evidence="1">
    <location>
        <begin position="188"/>
        <end position="197"/>
    </location>
</feature>
<keyword evidence="3" id="KW-1185">Reference proteome</keyword>
<protein>
    <submittedName>
        <fullName evidence="2">Uncharacterized protein</fullName>
    </submittedName>
</protein>
<name>A0A9P6Q092_9FUNG</name>
<gene>
    <name evidence="2" type="ORF">DFQ27_005428</name>
</gene>
<evidence type="ECO:0000313" key="2">
    <source>
        <dbReference type="EMBL" id="KAG0256884.1"/>
    </source>
</evidence>
<comment type="caution">
    <text evidence="2">The sequence shown here is derived from an EMBL/GenBank/DDBJ whole genome shotgun (WGS) entry which is preliminary data.</text>
</comment>
<feature type="compositionally biased region" description="Low complexity" evidence="1">
    <location>
        <begin position="120"/>
        <end position="152"/>
    </location>
</feature>
<dbReference type="Proteomes" id="UP000807716">
    <property type="component" value="Unassembled WGS sequence"/>
</dbReference>
<feature type="compositionally biased region" description="Basic and acidic residues" evidence="1">
    <location>
        <begin position="199"/>
        <end position="218"/>
    </location>
</feature>
<dbReference type="AlphaFoldDB" id="A0A9P6Q092"/>
<evidence type="ECO:0000256" key="1">
    <source>
        <dbReference type="SAM" id="MobiDB-lite"/>
    </source>
</evidence>
<feature type="compositionally biased region" description="Basic and acidic residues" evidence="1">
    <location>
        <begin position="163"/>
        <end position="187"/>
    </location>
</feature>
<dbReference type="EMBL" id="JAAAJB010000387">
    <property type="protein sequence ID" value="KAG0256884.1"/>
    <property type="molecule type" value="Genomic_DNA"/>
</dbReference>
<accession>A0A9P6Q092</accession>
<feature type="compositionally biased region" description="Basic and acidic residues" evidence="1">
    <location>
        <begin position="80"/>
        <end position="96"/>
    </location>
</feature>
<feature type="region of interest" description="Disordered" evidence="1">
    <location>
        <begin position="1"/>
        <end position="30"/>
    </location>
</feature>
<reference evidence="2" key="1">
    <citation type="journal article" date="2020" name="Fungal Divers.">
        <title>Resolving the Mortierellaceae phylogeny through synthesis of multi-gene phylogenetics and phylogenomics.</title>
        <authorList>
            <person name="Vandepol N."/>
            <person name="Liber J."/>
            <person name="Desiro A."/>
            <person name="Na H."/>
            <person name="Kennedy M."/>
            <person name="Barry K."/>
            <person name="Grigoriev I.V."/>
            <person name="Miller A.N."/>
            <person name="O'Donnell K."/>
            <person name="Stajich J.E."/>
            <person name="Bonito G."/>
        </authorList>
    </citation>
    <scope>NUCLEOTIDE SEQUENCE</scope>
    <source>
        <strain evidence="2">BC1065</strain>
    </source>
</reference>